<reference evidence="4 5" key="1">
    <citation type="submission" date="2023-07" db="EMBL/GenBank/DDBJ databases">
        <title>Sorghum-associated microbial communities from plants grown in Nebraska, USA.</title>
        <authorList>
            <person name="Schachtman D."/>
        </authorList>
    </citation>
    <scope>NUCLEOTIDE SEQUENCE [LARGE SCALE GENOMIC DNA]</scope>
    <source>
        <strain evidence="4 5">2980</strain>
    </source>
</reference>
<protein>
    <submittedName>
        <fullName evidence="4">Peptidoglycan/LPS O-acetylase OafA/YrhL</fullName>
    </submittedName>
</protein>
<keyword evidence="1" id="KW-0472">Membrane</keyword>
<accession>A0ABU1SB75</accession>
<gene>
    <name evidence="4" type="ORF">J2Y69_000768</name>
</gene>
<feature type="transmembrane region" description="Helical" evidence="1">
    <location>
        <begin position="40"/>
        <end position="61"/>
    </location>
</feature>
<feature type="domain" description="Acyltransferase 3" evidence="2">
    <location>
        <begin position="16"/>
        <end position="348"/>
    </location>
</feature>
<feature type="transmembrane region" description="Helical" evidence="1">
    <location>
        <begin position="300"/>
        <end position="323"/>
    </location>
</feature>
<keyword evidence="1" id="KW-1133">Transmembrane helix</keyword>
<proteinExistence type="predicted"/>
<keyword evidence="1" id="KW-0812">Transmembrane</keyword>
<dbReference type="RefSeq" id="WP_310017726.1">
    <property type="nucleotide sequence ID" value="NZ_JAVDUM010000002.1"/>
</dbReference>
<comment type="caution">
    <text evidence="4">The sequence shown here is derived from an EMBL/GenBank/DDBJ whole genome shotgun (WGS) entry which is preliminary data.</text>
</comment>
<evidence type="ECO:0000313" key="4">
    <source>
        <dbReference type="EMBL" id="MDR6866183.1"/>
    </source>
</evidence>
<dbReference type="Pfam" id="PF19040">
    <property type="entry name" value="SGNH"/>
    <property type="match status" value="1"/>
</dbReference>
<name>A0ABU1SB75_9MICO</name>
<dbReference type="InterPro" id="IPR043968">
    <property type="entry name" value="SGNH"/>
</dbReference>
<dbReference type="Proteomes" id="UP001259347">
    <property type="component" value="Unassembled WGS sequence"/>
</dbReference>
<dbReference type="EMBL" id="JAVDUM010000002">
    <property type="protein sequence ID" value="MDR6866183.1"/>
    <property type="molecule type" value="Genomic_DNA"/>
</dbReference>
<feature type="transmembrane region" description="Helical" evidence="1">
    <location>
        <begin position="240"/>
        <end position="256"/>
    </location>
</feature>
<feature type="transmembrane region" description="Helical" evidence="1">
    <location>
        <begin position="207"/>
        <end position="228"/>
    </location>
</feature>
<keyword evidence="5" id="KW-1185">Reference proteome</keyword>
<feature type="transmembrane region" description="Helical" evidence="1">
    <location>
        <begin position="82"/>
        <end position="102"/>
    </location>
</feature>
<feature type="transmembrane region" description="Helical" evidence="1">
    <location>
        <begin position="178"/>
        <end position="201"/>
    </location>
</feature>
<dbReference type="InterPro" id="IPR002656">
    <property type="entry name" value="Acyl_transf_3_dom"/>
</dbReference>
<dbReference type="InterPro" id="IPR050879">
    <property type="entry name" value="Acyltransferase_3"/>
</dbReference>
<evidence type="ECO:0000259" key="2">
    <source>
        <dbReference type="Pfam" id="PF01757"/>
    </source>
</evidence>
<evidence type="ECO:0000259" key="3">
    <source>
        <dbReference type="Pfam" id="PF19040"/>
    </source>
</evidence>
<organism evidence="4 5">
    <name type="scientific">Microbacterium resistens</name>
    <dbReference type="NCBI Taxonomy" id="156977"/>
    <lineage>
        <taxon>Bacteria</taxon>
        <taxon>Bacillati</taxon>
        <taxon>Actinomycetota</taxon>
        <taxon>Actinomycetes</taxon>
        <taxon>Micrococcales</taxon>
        <taxon>Microbacteriaceae</taxon>
        <taxon>Microbacterium</taxon>
    </lineage>
</organism>
<feature type="transmembrane region" description="Helical" evidence="1">
    <location>
        <begin position="262"/>
        <end position="280"/>
    </location>
</feature>
<dbReference type="Pfam" id="PF01757">
    <property type="entry name" value="Acyl_transf_3"/>
    <property type="match status" value="1"/>
</dbReference>
<evidence type="ECO:0000256" key="1">
    <source>
        <dbReference type="SAM" id="Phobius"/>
    </source>
</evidence>
<evidence type="ECO:0000313" key="5">
    <source>
        <dbReference type="Proteomes" id="UP001259347"/>
    </source>
</evidence>
<feature type="transmembrane region" description="Helical" evidence="1">
    <location>
        <begin position="18"/>
        <end position="34"/>
    </location>
</feature>
<feature type="transmembrane region" description="Helical" evidence="1">
    <location>
        <begin position="154"/>
        <end position="171"/>
    </location>
</feature>
<sequence>MRERVVNGHGHRVRSEIQALRALAVLLVVVYHLWPERLTGGYVGVDVFFVISGFLITLHIARGIQSDRGFSLREFYARRARRLLPASLLVLLLVGAVTLVLMPQTLWEDFGTQIAASALYVENWVLNARAVDYLALGAQPSPVQHFWSLSAEEQFYLVWPLLLLVAAVLAVKAGKRRIFGLVLAMACVTLLSLSYSVFATATDPASAYFVTPTRAWEFGAGGLAALLLPDLVGHERIRTVLAWGGYAGIFVAAFLFDSATPFPGYAALLPVVATVLVIVAGDPRTRLTPAFLTGRRPVQFVGGISYSMYLWHWPLIVFVPILASGVGTSLTTVQKVIIFGATLVLGWLSKKYIEDPFIGDGLPARWRRPRVTFTAVAAGMVIVAAVGVTGAVTVGSRASAATALVAQSLQSDDASCLGAATLVEEGCADFATDLVIPDPVIARQDLVAQDCQQRAGRAEVIRCEFGPEDGGTRVVLLGDSHANQWLPALTAIAEKRDWHLTTYFKSSCPFSVADFRNPSCTEWNAAVRAELEASRFDIAIVASGSGLEAIAAKQDALETATAGVVGAWGSLTATGARIIPIADTPRPDRAGITDPPSCVAEGRDCDLPANKALGDDPLVEGAKASGIPIIDMNDLLCSAGVCPAIIGGVLAYRDGNHLTGAYVTTLTPYLDERIHAPRG</sequence>
<feature type="transmembrane region" description="Helical" evidence="1">
    <location>
        <begin position="329"/>
        <end position="349"/>
    </location>
</feature>
<dbReference type="PANTHER" id="PTHR23028:SF53">
    <property type="entry name" value="ACYL_TRANSF_3 DOMAIN-CONTAINING PROTEIN"/>
    <property type="match status" value="1"/>
</dbReference>
<feature type="transmembrane region" description="Helical" evidence="1">
    <location>
        <begin position="370"/>
        <end position="392"/>
    </location>
</feature>
<feature type="domain" description="SGNH" evidence="3">
    <location>
        <begin position="451"/>
        <end position="669"/>
    </location>
</feature>
<dbReference type="PANTHER" id="PTHR23028">
    <property type="entry name" value="ACETYLTRANSFERASE"/>
    <property type="match status" value="1"/>
</dbReference>